<dbReference type="EMBL" id="JABBWE010000025">
    <property type="protein sequence ID" value="KAG1794603.1"/>
    <property type="molecule type" value="Genomic_DNA"/>
</dbReference>
<evidence type="ECO:0000313" key="1">
    <source>
        <dbReference type="EMBL" id="KAG1794603.1"/>
    </source>
</evidence>
<comment type="caution">
    <text evidence="1">The sequence shown here is derived from an EMBL/GenBank/DDBJ whole genome shotgun (WGS) entry which is preliminary data.</text>
</comment>
<dbReference type="RefSeq" id="XP_041160714.1">
    <property type="nucleotide sequence ID" value="XM_041306512.1"/>
</dbReference>
<proteinExistence type="predicted"/>
<keyword evidence="2" id="KW-1185">Reference proteome</keyword>
<sequence length="76" mass="8728">MIILFSEVISVTNIITSLLLQYSYQIILYDFQFIMLAILATRMHLHLWQVNRHPHGSTSTLVHIPMSDISFANPTA</sequence>
<dbReference type="OrthoDB" id="2676384at2759"/>
<dbReference type="Proteomes" id="UP000719766">
    <property type="component" value="Unassembled WGS sequence"/>
</dbReference>
<dbReference type="GeneID" id="64600276"/>
<reference evidence="1" key="1">
    <citation type="journal article" date="2020" name="New Phytol.">
        <title>Comparative genomics reveals dynamic genome evolution in host specialist ectomycorrhizal fungi.</title>
        <authorList>
            <person name="Lofgren L.A."/>
            <person name="Nguyen N.H."/>
            <person name="Vilgalys R."/>
            <person name="Ruytinx J."/>
            <person name="Liao H.L."/>
            <person name="Branco S."/>
            <person name="Kuo A."/>
            <person name="LaButti K."/>
            <person name="Lipzen A."/>
            <person name="Andreopoulos W."/>
            <person name="Pangilinan J."/>
            <person name="Riley R."/>
            <person name="Hundley H."/>
            <person name="Na H."/>
            <person name="Barry K."/>
            <person name="Grigoriev I.V."/>
            <person name="Stajich J.E."/>
            <person name="Kennedy P.G."/>
        </authorList>
    </citation>
    <scope>NUCLEOTIDE SEQUENCE</scope>
    <source>
        <strain evidence="1">S12</strain>
    </source>
</reference>
<gene>
    <name evidence="1" type="ORF">HD556DRAFT_1442789</name>
</gene>
<accession>A0A9P7AQT2</accession>
<dbReference type="AlphaFoldDB" id="A0A9P7AQT2"/>
<name>A0A9P7AQT2_9AGAM</name>
<evidence type="ECO:0000313" key="2">
    <source>
        <dbReference type="Proteomes" id="UP000719766"/>
    </source>
</evidence>
<protein>
    <submittedName>
        <fullName evidence="1">Uncharacterized protein</fullName>
    </submittedName>
</protein>
<organism evidence="1 2">
    <name type="scientific">Suillus plorans</name>
    <dbReference type="NCBI Taxonomy" id="116603"/>
    <lineage>
        <taxon>Eukaryota</taxon>
        <taxon>Fungi</taxon>
        <taxon>Dikarya</taxon>
        <taxon>Basidiomycota</taxon>
        <taxon>Agaricomycotina</taxon>
        <taxon>Agaricomycetes</taxon>
        <taxon>Agaricomycetidae</taxon>
        <taxon>Boletales</taxon>
        <taxon>Suillineae</taxon>
        <taxon>Suillaceae</taxon>
        <taxon>Suillus</taxon>
    </lineage>
</organism>